<evidence type="ECO:0000259" key="8">
    <source>
        <dbReference type="PROSITE" id="PS51935"/>
    </source>
</evidence>
<dbReference type="PANTHER" id="PTHR47359:SF3">
    <property type="entry name" value="NLP_P60 DOMAIN-CONTAINING PROTEIN-RELATED"/>
    <property type="match status" value="1"/>
</dbReference>
<name>A0A3N6ZIT5_9ACTN</name>
<evidence type="ECO:0000313" key="9">
    <source>
        <dbReference type="EMBL" id="RQN10081.1"/>
    </source>
</evidence>
<feature type="chain" id="PRO_5039364026" description="NlpC/P60 domain-containing protein" evidence="7">
    <location>
        <begin position="28"/>
        <end position="395"/>
    </location>
</feature>
<organism evidence="9 10">
    <name type="scientific">Aeromicrobium camelliae</name>
    <dbReference type="NCBI Taxonomy" id="1538144"/>
    <lineage>
        <taxon>Bacteria</taxon>
        <taxon>Bacillati</taxon>
        <taxon>Actinomycetota</taxon>
        <taxon>Actinomycetes</taxon>
        <taxon>Propionibacteriales</taxon>
        <taxon>Nocardioidaceae</taxon>
        <taxon>Aeromicrobium</taxon>
    </lineage>
</organism>
<keyword evidence="10" id="KW-1185">Reference proteome</keyword>
<feature type="region of interest" description="Disordered" evidence="6">
    <location>
        <begin position="215"/>
        <end position="275"/>
    </location>
</feature>
<evidence type="ECO:0000256" key="5">
    <source>
        <dbReference type="SAM" id="Coils"/>
    </source>
</evidence>
<feature type="coiled-coil region" evidence="5">
    <location>
        <begin position="70"/>
        <end position="104"/>
    </location>
</feature>
<dbReference type="PANTHER" id="PTHR47359">
    <property type="entry name" value="PEPTIDOGLYCAN DL-ENDOPEPTIDASE CWLO"/>
    <property type="match status" value="1"/>
</dbReference>
<evidence type="ECO:0000256" key="7">
    <source>
        <dbReference type="SAM" id="SignalP"/>
    </source>
</evidence>
<sequence length="395" mass="41757">MAARRVLVFPMVAALALLGATAAPSVAAPDDEDRVAAIQVGLVESRQSVNALYAEAAALSERFNGAVVAAEDAERELADLDGRISAAERELEGERAVVEELTIDQLTDQRPVVVFQSLLDAEDPLQLLERSSAYASTQDAMAGQIAQLEAKQAVVRSVRAQAAAAAERHQQAVDEQAAARTRIENLIATAEQRQDELVGERGDLLAELARLENSTVEEVTQRQDRIDERLDAGGVAPDPQRGETVSPVPAPAPAPAPKPSTPPPAPKPSTPPPANASAVEAMIAYARAQLGKPYGWGAAGPGSFDCSGLTMRALEAAGRPVPRTAGAQYQALTDVPVSQRQRGDLLFYANGSGIYHVTIYLGGGQMIHAPRPGRTVEIVPDSWMGEPTYAARPFA</sequence>
<dbReference type="EMBL" id="RQJX01000001">
    <property type="protein sequence ID" value="RQN10081.1"/>
    <property type="molecule type" value="Genomic_DNA"/>
</dbReference>
<keyword evidence="2" id="KW-0645">Protease</keyword>
<dbReference type="Pfam" id="PF00877">
    <property type="entry name" value="NLPC_P60"/>
    <property type="match status" value="1"/>
</dbReference>
<dbReference type="InterPro" id="IPR038765">
    <property type="entry name" value="Papain-like_cys_pep_sf"/>
</dbReference>
<comment type="caution">
    <text evidence="9">The sequence shown here is derived from an EMBL/GenBank/DDBJ whole genome shotgun (WGS) entry which is preliminary data.</text>
</comment>
<reference evidence="9 10" key="1">
    <citation type="submission" date="2018-11" db="EMBL/GenBank/DDBJ databases">
        <authorList>
            <person name="Li F."/>
        </authorList>
    </citation>
    <scope>NUCLEOTIDE SEQUENCE [LARGE SCALE GENOMIC DNA]</scope>
    <source>
        <strain evidence="9 10">YS17T</strain>
    </source>
</reference>
<proteinExistence type="inferred from homology"/>
<dbReference type="Gene3D" id="3.90.1720.10">
    <property type="entry name" value="endopeptidase domain like (from Nostoc punctiforme)"/>
    <property type="match status" value="1"/>
</dbReference>
<dbReference type="Proteomes" id="UP000275225">
    <property type="component" value="Unassembled WGS sequence"/>
</dbReference>
<comment type="similarity">
    <text evidence="1">Belongs to the peptidase C40 family.</text>
</comment>
<keyword evidence="4" id="KW-0788">Thiol protease</keyword>
<feature type="compositionally biased region" description="Basic and acidic residues" evidence="6">
    <location>
        <begin position="219"/>
        <end position="231"/>
    </location>
</feature>
<dbReference type="SUPFAM" id="SSF54001">
    <property type="entry name" value="Cysteine proteinases"/>
    <property type="match status" value="1"/>
</dbReference>
<gene>
    <name evidence="9" type="ORF">EHW97_00870</name>
</gene>
<evidence type="ECO:0000256" key="6">
    <source>
        <dbReference type="SAM" id="MobiDB-lite"/>
    </source>
</evidence>
<keyword evidence="3" id="KW-0378">Hydrolase</keyword>
<dbReference type="AlphaFoldDB" id="A0A3N6ZIT5"/>
<dbReference type="InterPro" id="IPR051794">
    <property type="entry name" value="PG_Endopeptidase_C40"/>
</dbReference>
<dbReference type="GO" id="GO:0008234">
    <property type="term" value="F:cysteine-type peptidase activity"/>
    <property type="evidence" value="ECO:0007669"/>
    <property type="project" value="UniProtKB-KW"/>
</dbReference>
<evidence type="ECO:0000256" key="3">
    <source>
        <dbReference type="ARBA" id="ARBA00022801"/>
    </source>
</evidence>
<dbReference type="OrthoDB" id="5177647at2"/>
<feature type="signal peptide" evidence="7">
    <location>
        <begin position="1"/>
        <end position="27"/>
    </location>
</feature>
<keyword evidence="7" id="KW-0732">Signal</keyword>
<evidence type="ECO:0000256" key="2">
    <source>
        <dbReference type="ARBA" id="ARBA00022670"/>
    </source>
</evidence>
<evidence type="ECO:0000313" key="10">
    <source>
        <dbReference type="Proteomes" id="UP000275225"/>
    </source>
</evidence>
<feature type="compositionally biased region" description="Pro residues" evidence="6">
    <location>
        <begin position="248"/>
        <end position="274"/>
    </location>
</feature>
<dbReference type="GO" id="GO:0006508">
    <property type="term" value="P:proteolysis"/>
    <property type="evidence" value="ECO:0007669"/>
    <property type="project" value="UniProtKB-KW"/>
</dbReference>
<dbReference type="PROSITE" id="PS51935">
    <property type="entry name" value="NLPC_P60"/>
    <property type="match status" value="1"/>
</dbReference>
<evidence type="ECO:0000256" key="1">
    <source>
        <dbReference type="ARBA" id="ARBA00007074"/>
    </source>
</evidence>
<dbReference type="InterPro" id="IPR000064">
    <property type="entry name" value="NLP_P60_dom"/>
</dbReference>
<evidence type="ECO:0000256" key="4">
    <source>
        <dbReference type="ARBA" id="ARBA00022807"/>
    </source>
</evidence>
<protein>
    <recommendedName>
        <fullName evidence="8">NlpC/P60 domain-containing protein</fullName>
    </recommendedName>
</protein>
<accession>A0A3N6ZIT5</accession>
<feature type="domain" description="NlpC/P60" evidence="8">
    <location>
        <begin position="276"/>
        <end position="395"/>
    </location>
</feature>
<keyword evidence="5" id="KW-0175">Coiled coil</keyword>
<dbReference type="RefSeq" id="WP_124235277.1">
    <property type="nucleotide sequence ID" value="NZ_JBHUFI010000007.1"/>
</dbReference>